<keyword evidence="1" id="KW-0343">GTPase activation</keyword>
<dbReference type="Pfam" id="PF13516">
    <property type="entry name" value="LRR_6"/>
    <property type="match status" value="2"/>
</dbReference>
<dbReference type="HOGENOM" id="CLU_2202004_0_0_1"/>
<dbReference type="InterPro" id="IPR032675">
    <property type="entry name" value="LRR_dom_sf"/>
</dbReference>
<dbReference type="GO" id="GO:0006913">
    <property type="term" value="P:nucleocytoplasmic transport"/>
    <property type="evidence" value="ECO:0007669"/>
    <property type="project" value="TreeGrafter"/>
</dbReference>
<organism evidence="4 5">
    <name type="scientific">Emiliania huxleyi (strain CCMP1516)</name>
    <dbReference type="NCBI Taxonomy" id="280463"/>
    <lineage>
        <taxon>Eukaryota</taxon>
        <taxon>Haptista</taxon>
        <taxon>Haptophyta</taxon>
        <taxon>Prymnesiophyceae</taxon>
        <taxon>Isochrysidales</taxon>
        <taxon>Noelaerhabdaceae</taxon>
        <taxon>Emiliania</taxon>
    </lineage>
</organism>
<name>A0A0D3J5T5_EMIH1</name>
<proteinExistence type="predicted"/>
<reference evidence="5" key="1">
    <citation type="journal article" date="2013" name="Nature">
        <title>Pan genome of the phytoplankton Emiliania underpins its global distribution.</title>
        <authorList>
            <person name="Read B.A."/>
            <person name="Kegel J."/>
            <person name="Klute M.J."/>
            <person name="Kuo A."/>
            <person name="Lefebvre S.C."/>
            <person name="Maumus F."/>
            <person name="Mayer C."/>
            <person name="Miller J."/>
            <person name="Monier A."/>
            <person name="Salamov A."/>
            <person name="Young J."/>
            <person name="Aguilar M."/>
            <person name="Claverie J.M."/>
            <person name="Frickenhaus S."/>
            <person name="Gonzalez K."/>
            <person name="Herman E.K."/>
            <person name="Lin Y.C."/>
            <person name="Napier J."/>
            <person name="Ogata H."/>
            <person name="Sarno A.F."/>
            <person name="Shmutz J."/>
            <person name="Schroeder D."/>
            <person name="de Vargas C."/>
            <person name="Verret F."/>
            <person name="von Dassow P."/>
            <person name="Valentin K."/>
            <person name="Van de Peer Y."/>
            <person name="Wheeler G."/>
            <person name="Dacks J.B."/>
            <person name="Delwiche C.F."/>
            <person name="Dyhrman S.T."/>
            <person name="Glockner G."/>
            <person name="John U."/>
            <person name="Richards T."/>
            <person name="Worden A.Z."/>
            <person name="Zhang X."/>
            <person name="Grigoriev I.V."/>
            <person name="Allen A.E."/>
            <person name="Bidle K."/>
            <person name="Borodovsky M."/>
            <person name="Bowler C."/>
            <person name="Brownlee C."/>
            <person name="Cock J.M."/>
            <person name="Elias M."/>
            <person name="Gladyshev V.N."/>
            <person name="Groth M."/>
            <person name="Guda C."/>
            <person name="Hadaegh A."/>
            <person name="Iglesias-Rodriguez M.D."/>
            <person name="Jenkins J."/>
            <person name="Jones B.M."/>
            <person name="Lawson T."/>
            <person name="Leese F."/>
            <person name="Lindquist E."/>
            <person name="Lobanov A."/>
            <person name="Lomsadze A."/>
            <person name="Malik S.B."/>
            <person name="Marsh M.E."/>
            <person name="Mackinder L."/>
            <person name="Mock T."/>
            <person name="Mueller-Roeber B."/>
            <person name="Pagarete A."/>
            <person name="Parker M."/>
            <person name="Probert I."/>
            <person name="Quesneville H."/>
            <person name="Raines C."/>
            <person name="Rensing S.A."/>
            <person name="Riano-Pachon D.M."/>
            <person name="Richier S."/>
            <person name="Rokitta S."/>
            <person name="Shiraiwa Y."/>
            <person name="Soanes D.M."/>
            <person name="van der Giezen M."/>
            <person name="Wahlund T.M."/>
            <person name="Williams B."/>
            <person name="Wilson W."/>
            <person name="Wolfe G."/>
            <person name="Wurch L.L."/>
        </authorList>
    </citation>
    <scope>NUCLEOTIDE SEQUENCE</scope>
</reference>
<evidence type="ECO:0000256" key="3">
    <source>
        <dbReference type="ARBA" id="ARBA00022737"/>
    </source>
</evidence>
<dbReference type="PANTHER" id="PTHR24113:SF12">
    <property type="entry name" value="RAN GTPASE-ACTIVATING PROTEIN 1"/>
    <property type="match status" value="1"/>
</dbReference>
<dbReference type="SUPFAM" id="SSF52047">
    <property type="entry name" value="RNI-like"/>
    <property type="match status" value="1"/>
</dbReference>
<dbReference type="GO" id="GO:0005096">
    <property type="term" value="F:GTPase activator activity"/>
    <property type="evidence" value="ECO:0007669"/>
    <property type="project" value="UniProtKB-KW"/>
</dbReference>
<protein>
    <submittedName>
        <fullName evidence="4">Uncharacterized protein</fullName>
    </submittedName>
</protein>
<reference evidence="4" key="2">
    <citation type="submission" date="2024-10" db="UniProtKB">
        <authorList>
            <consortium name="EnsemblProtists"/>
        </authorList>
    </citation>
    <scope>IDENTIFICATION</scope>
</reference>
<dbReference type="STRING" id="2903.R1DWH7"/>
<dbReference type="InterPro" id="IPR027038">
    <property type="entry name" value="RanGap"/>
</dbReference>
<dbReference type="InterPro" id="IPR001611">
    <property type="entry name" value="Leu-rich_rpt"/>
</dbReference>
<dbReference type="KEGG" id="ehx:EMIHUDRAFT_209500"/>
<dbReference type="GO" id="GO:0005634">
    <property type="term" value="C:nucleus"/>
    <property type="evidence" value="ECO:0007669"/>
    <property type="project" value="TreeGrafter"/>
</dbReference>
<dbReference type="GO" id="GO:0031267">
    <property type="term" value="F:small GTPase binding"/>
    <property type="evidence" value="ECO:0007669"/>
    <property type="project" value="TreeGrafter"/>
</dbReference>
<evidence type="ECO:0000256" key="1">
    <source>
        <dbReference type="ARBA" id="ARBA00022468"/>
    </source>
</evidence>
<dbReference type="GO" id="GO:0005829">
    <property type="term" value="C:cytosol"/>
    <property type="evidence" value="ECO:0007669"/>
    <property type="project" value="TreeGrafter"/>
</dbReference>
<dbReference type="OMA" id="CANSIGP"/>
<evidence type="ECO:0000256" key="2">
    <source>
        <dbReference type="ARBA" id="ARBA00022614"/>
    </source>
</evidence>
<dbReference type="eggNOG" id="ENOG502SYYX">
    <property type="taxonomic scope" value="Eukaryota"/>
</dbReference>
<keyword evidence="3" id="KW-0677">Repeat</keyword>
<sequence length="108" mass="11151">MTTLNLGGNYIRAEGAAAISEALRGNGVLKELNLCANSIGPTGATALADALKVNGVLTKIVLWGNNLGDEGKGVIRDAEAATDERVGLSYSLRTKNAAQRTVRGVQPS</sequence>
<keyword evidence="2" id="KW-0433">Leucine-rich repeat</keyword>
<evidence type="ECO:0000313" key="4">
    <source>
        <dbReference type="EnsemblProtists" id="EOD18870"/>
    </source>
</evidence>
<dbReference type="GO" id="GO:0048471">
    <property type="term" value="C:perinuclear region of cytoplasm"/>
    <property type="evidence" value="ECO:0007669"/>
    <property type="project" value="TreeGrafter"/>
</dbReference>
<dbReference type="PaxDb" id="2903-EOD18870"/>
<dbReference type="PANTHER" id="PTHR24113">
    <property type="entry name" value="RAN GTPASE-ACTIVATING PROTEIN 1"/>
    <property type="match status" value="1"/>
</dbReference>
<evidence type="ECO:0000313" key="5">
    <source>
        <dbReference type="Proteomes" id="UP000013827"/>
    </source>
</evidence>
<dbReference type="AlphaFoldDB" id="A0A0D3J5T5"/>
<accession>A0A0D3J5T5</accession>
<keyword evidence="5" id="KW-1185">Reference proteome</keyword>
<dbReference type="GeneID" id="17264417"/>
<dbReference type="EnsemblProtists" id="EOD18870">
    <property type="protein sequence ID" value="EOD18870"/>
    <property type="gene ID" value="EMIHUDRAFT_209500"/>
</dbReference>
<dbReference type="Proteomes" id="UP000013827">
    <property type="component" value="Unassembled WGS sequence"/>
</dbReference>
<dbReference type="SMART" id="SM00368">
    <property type="entry name" value="LRR_RI"/>
    <property type="match status" value="3"/>
</dbReference>
<dbReference type="Gene3D" id="3.80.10.10">
    <property type="entry name" value="Ribonuclease Inhibitor"/>
    <property type="match status" value="1"/>
</dbReference>
<dbReference type="RefSeq" id="XP_005771299.1">
    <property type="nucleotide sequence ID" value="XM_005771242.1"/>
</dbReference>